<dbReference type="Gene3D" id="2.160.20.120">
    <property type="match status" value="1"/>
</dbReference>
<accession>A0ABT2WKB3</accession>
<dbReference type="Proteomes" id="UP001208656">
    <property type="component" value="Unassembled WGS sequence"/>
</dbReference>
<comment type="caution">
    <text evidence="2">The sequence shown here is derived from an EMBL/GenBank/DDBJ whole genome shotgun (WGS) entry which is preliminary data.</text>
</comment>
<proteinExistence type="predicted"/>
<gene>
    <name evidence="2" type="ORF">OEV82_15815</name>
</gene>
<dbReference type="PROSITE" id="PS51257">
    <property type="entry name" value="PROKAR_LIPOPROTEIN"/>
    <property type="match status" value="1"/>
</dbReference>
<evidence type="ECO:0000313" key="3">
    <source>
        <dbReference type="Proteomes" id="UP001208656"/>
    </source>
</evidence>
<feature type="domain" description="DUF4097" evidence="1">
    <location>
        <begin position="45"/>
        <end position="170"/>
    </location>
</feature>
<protein>
    <submittedName>
        <fullName evidence="2">DUF4097 domain-containing protein</fullName>
    </submittedName>
</protein>
<dbReference type="EMBL" id="JAOUSE010000088">
    <property type="protein sequence ID" value="MCU9595872.1"/>
    <property type="molecule type" value="Genomic_DNA"/>
</dbReference>
<sequence>MLNIKKISLIALLLLLIGVIGCLLTFQSAFQAEPIHEERTFNQDIKHIKINSDNATVNVMRTSDPEIVAELTGTNSKGRKSHFNTEVKGDTLVIDFDEAQVKYFNFLFHEYHLQLNVYLPEKIYDSITVDLVNGNVDIEELQVTDLKAKTVNGKINIEYVETSNVQVLSENSAIYLKHTTGQILGNVTNGKITIEAEHLEQNMNLESINGAIDVRTMTDPTNVDIDVENENGIVRLFGEKDYHFTVGNGEHHIHLKSVNGNISVRK</sequence>
<reference evidence="2 3" key="1">
    <citation type="submission" date="2022-10" db="EMBL/GenBank/DDBJ databases">
        <title>Description of Fervidibacillus gen. nov. in the family Fervidibacillaceae fam. nov. with two species, Fervidibacillus albus sp. nov., and Fervidibacillus halotolerans sp. nov., isolated from tidal flat sediments.</title>
        <authorList>
            <person name="Kwon K.K."/>
            <person name="Yang S.-H."/>
        </authorList>
    </citation>
    <scope>NUCLEOTIDE SEQUENCE [LARGE SCALE GENOMIC DNA]</scope>
    <source>
        <strain evidence="2 3">DSM 23332</strain>
    </source>
</reference>
<dbReference type="InterPro" id="IPR025164">
    <property type="entry name" value="Toastrack_DUF4097"/>
</dbReference>
<evidence type="ECO:0000259" key="1">
    <source>
        <dbReference type="Pfam" id="PF13349"/>
    </source>
</evidence>
<organism evidence="2 3">
    <name type="scientific">Pallidibacillus thermolactis</name>
    <dbReference type="NCBI Taxonomy" id="251051"/>
    <lineage>
        <taxon>Bacteria</taxon>
        <taxon>Bacillati</taxon>
        <taxon>Bacillota</taxon>
        <taxon>Bacilli</taxon>
        <taxon>Bacillales</taxon>
        <taxon>Bacillaceae</taxon>
        <taxon>Pallidibacillus</taxon>
    </lineage>
</organism>
<evidence type="ECO:0000313" key="2">
    <source>
        <dbReference type="EMBL" id="MCU9595872.1"/>
    </source>
</evidence>
<dbReference type="RefSeq" id="WP_263062414.1">
    <property type="nucleotide sequence ID" value="NZ_JAOUSE010000088.1"/>
</dbReference>
<keyword evidence="3" id="KW-1185">Reference proteome</keyword>
<name>A0ABT2WKB3_9BACI</name>
<dbReference type="Pfam" id="PF13349">
    <property type="entry name" value="DUF4097"/>
    <property type="match status" value="1"/>
</dbReference>